<dbReference type="InterPro" id="IPR044068">
    <property type="entry name" value="CB"/>
</dbReference>
<dbReference type="InterPro" id="IPR010998">
    <property type="entry name" value="Integrase_recombinase_N"/>
</dbReference>
<dbReference type="RefSeq" id="WP_051902753.1">
    <property type="nucleotide sequence ID" value="NZ_BNEE01000006.1"/>
</dbReference>
<accession>A0A919H1I7</accession>
<dbReference type="InterPro" id="IPR013762">
    <property type="entry name" value="Integrase-like_cat_sf"/>
</dbReference>
<proteinExistence type="inferred from homology"/>
<dbReference type="GO" id="GO:0006310">
    <property type="term" value="P:DNA recombination"/>
    <property type="evidence" value="ECO:0007669"/>
    <property type="project" value="UniProtKB-KW"/>
</dbReference>
<comment type="caution">
    <text evidence="7">The sequence shown here is derived from an EMBL/GenBank/DDBJ whole genome shotgun (WGS) entry which is preliminary data.</text>
</comment>
<dbReference type="PANTHER" id="PTHR30349">
    <property type="entry name" value="PHAGE INTEGRASE-RELATED"/>
    <property type="match status" value="1"/>
</dbReference>
<dbReference type="GO" id="GO:0003677">
    <property type="term" value="F:DNA binding"/>
    <property type="evidence" value="ECO:0007669"/>
    <property type="project" value="UniProtKB-UniRule"/>
</dbReference>
<comment type="similarity">
    <text evidence="1">Belongs to the 'phage' integrase family.</text>
</comment>
<organism evidence="7 8">
    <name type="scientific">Streptomyces xanthophaeus</name>
    <dbReference type="NCBI Taxonomy" id="67385"/>
    <lineage>
        <taxon>Bacteria</taxon>
        <taxon>Bacillati</taxon>
        <taxon>Actinomycetota</taxon>
        <taxon>Actinomycetes</taxon>
        <taxon>Kitasatosporales</taxon>
        <taxon>Streptomycetaceae</taxon>
        <taxon>Streptomyces</taxon>
    </lineage>
</organism>
<dbReference type="PROSITE" id="PS51898">
    <property type="entry name" value="TYR_RECOMBINASE"/>
    <property type="match status" value="1"/>
</dbReference>
<keyword evidence="2 4" id="KW-0238">DNA-binding</keyword>
<dbReference type="AlphaFoldDB" id="A0A919H1I7"/>
<feature type="domain" description="Core-binding (CB)" evidence="6">
    <location>
        <begin position="76"/>
        <end position="156"/>
    </location>
</feature>
<keyword evidence="3" id="KW-0233">DNA recombination</keyword>
<evidence type="ECO:0000256" key="2">
    <source>
        <dbReference type="ARBA" id="ARBA00023125"/>
    </source>
</evidence>
<evidence type="ECO:0000256" key="3">
    <source>
        <dbReference type="ARBA" id="ARBA00023172"/>
    </source>
</evidence>
<protein>
    <recommendedName>
        <fullName evidence="9">Integrase</fullName>
    </recommendedName>
</protein>
<dbReference type="Pfam" id="PF00589">
    <property type="entry name" value="Phage_integrase"/>
    <property type="match status" value="1"/>
</dbReference>
<sequence length="425" mass="47277">MAGYIEDRWIKKKKDPVTGKCERTTRYGKGSRYRVAGIPGVRDMSFDVLEDAKGWLRRSGTDSERGEFVDPRDGSITLTDFVTRHWRAGVRGAPGTVKRVDERVRLHVLPHLGAVALRDVSATVLRGYIATLEGECSPRYARQILTSLSNIFETAIDDKRLVRNPMRAKTVRWPKAPDEDRDAWPLATAQRVRDVINPRYRIAVVVALGCGLRQGEVFGLSPKDIDFERGVIRVRRQVQLLSGRLYFALPKGGKTRIVDMPRSVATELAAYFLDHPAVDVELPWGGPEPDREKQSFPLILTTTYGNAIRANIFNDEAWKPALAAAGVIPVREKGARWKASRKDGFHVLRHTYASVLLEAGESIVTLARWLGHSSPTITLDHYAHFMPEAGGKGRAAIDALLGTVPEYVPEGLLPSQRTLTGLTEA</sequence>
<evidence type="ECO:0008006" key="9">
    <source>
        <dbReference type="Google" id="ProtNLM"/>
    </source>
</evidence>
<feature type="domain" description="Tyr recombinase" evidence="5">
    <location>
        <begin position="172"/>
        <end position="398"/>
    </location>
</feature>
<dbReference type="CDD" id="cd01189">
    <property type="entry name" value="INT_ICEBs1_C_like"/>
    <property type="match status" value="1"/>
</dbReference>
<dbReference type="InterPro" id="IPR002104">
    <property type="entry name" value="Integrase_catalytic"/>
</dbReference>
<evidence type="ECO:0000256" key="4">
    <source>
        <dbReference type="PROSITE-ProRule" id="PRU01248"/>
    </source>
</evidence>
<evidence type="ECO:0000313" key="7">
    <source>
        <dbReference type="EMBL" id="GHI86531.1"/>
    </source>
</evidence>
<dbReference type="GO" id="GO:0015074">
    <property type="term" value="P:DNA integration"/>
    <property type="evidence" value="ECO:0007669"/>
    <property type="project" value="InterPro"/>
</dbReference>
<dbReference type="PROSITE" id="PS51900">
    <property type="entry name" value="CB"/>
    <property type="match status" value="1"/>
</dbReference>
<evidence type="ECO:0000259" key="6">
    <source>
        <dbReference type="PROSITE" id="PS51900"/>
    </source>
</evidence>
<name>A0A919H1I7_9ACTN</name>
<dbReference type="Gene3D" id="1.10.150.130">
    <property type="match status" value="1"/>
</dbReference>
<dbReference type="PANTHER" id="PTHR30349:SF64">
    <property type="entry name" value="PROPHAGE INTEGRASE INTD-RELATED"/>
    <property type="match status" value="1"/>
</dbReference>
<evidence type="ECO:0000313" key="8">
    <source>
        <dbReference type="Proteomes" id="UP000600026"/>
    </source>
</evidence>
<reference evidence="7" key="1">
    <citation type="submission" date="2020-09" db="EMBL/GenBank/DDBJ databases">
        <title>Whole genome shotgun sequence of Streptomyces xanthophaeus NBRC 12829.</title>
        <authorList>
            <person name="Komaki H."/>
            <person name="Tamura T."/>
        </authorList>
    </citation>
    <scope>NUCLEOTIDE SEQUENCE</scope>
    <source>
        <strain evidence="7">NBRC 12829</strain>
    </source>
</reference>
<dbReference type="EMBL" id="BNEE01000006">
    <property type="protein sequence ID" value="GHI86531.1"/>
    <property type="molecule type" value="Genomic_DNA"/>
</dbReference>
<dbReference type="InterPro" id="IPR050090">
    <property type="entry name" value="Tyrosine_recombinase_XerCD"/>
</dbReference>
<dbReference type="InterPro" id="IPR011010">
    <property type="entry name" value="DNA_brk_join_enz"/>
</dbReference>
<keyword evidence="8" id="KW-1185">Reference proteome</keyword>
<evidence type="ECO:0000256" key="1">
    <source>
        <dbReference type="ARBA" id="ARBA00008857"/>
    </source>
</evidence>
<evidence type="ECO:0000259" key="5">
    <source>
        <dbReference type="PROSITE" id="PS51898"/>
    </source>
</evidence>
<dbReference type="Gene3D" id="1.10.443.10">
    <property type="entry name" value="Intergrase catalytic core"/>
    <property type="match status" value="1"/>
</dbReference>
<dbReference type="Proteomes" id="UP000600026">
    <property type="component" value="Unassembled WGS sequence"/>
</dbReference>
<dbReference type="SUPFAM" id="SSF56349">
    <property type="entry name" value="DNA breaking-rejoining enzymes"/>
    <property type="match status" value="1"/>
</dbReference>
<gene>
    <name evidence="7" type="ORF">Sxan_38950</name>
</gene>